<reference evidence="5 8" key="2">
    <citation type="submission" date="2017-02" db="EMBL/GenBank/DDBJ databases">
        <title>Clonality and virulence of isolates of VRE in Hematopoietic Stem Cell Transplanted (HSCT) patients.</title>
        <authorList>
            <person name="Marchi A.P."/>
            <person name="Martins R.C."/>
            <person name="Marie S.K."/>
            <person name="Levin A.S."/>
            <person name="Costa S.F."/>
        </authorList>
    </citation>
    <scope>NUCLEOTIDE SEQUENCE [LARGE SCALE GENOMIC DNA]</scope>
    <source>
        <strain evidence="5 8">LIM1759</strain>
    </source>
</reference>
<sequence>MFKGKTILVTGGTGSIGSEIVRQLLKYEPKAIRIYSRGEEKQFYMQQELSNHTNLRFLIGDIRDSQRIDYACRDVDIIFHAAAMKHVPASEYNPMEAVKTNVMGTQNVIDAAIKNNVKHFVGISTDKVVSPTNTMGATKLLSEKLIIAANQYKGKTETIFSCVRFGNVMGSSGSVIPLFSKQIKNNKDITLTDVDMTRFMMSIPDAARLVLSAAMNSKFGETYVLKMPAINILTLAQSLIKIYNDTHDEKYRGEIKVVGIRPGEKLYEELMTTDEIERSYENDKMYIIPPHYHATDELYKDYEKIKITAYSSDATELMSGQEFIRIAKENNVVTW</sequence>
<dbReference type="EMBL" id="MVGJ01000019">
    <property type="protein sequence ID" value="OOL83331.1"/>
    <property type="molecule type" value="Genomic_DNA"/>
</dbReference>
<dbReference type="Proteomes" id="UP000183509">
    <property type="component" value="Unassembled WGS sequence"/>
</dbReference>
<organism evidence="5 8">
    <name type="scientific">Enterococcus faecium</name>
    <name type="common">Streptococcus faecium</name>
    <dbReference type="NCBI Taxonomy" id="1352"/>
    <lineage>
        <taxon>Bacteria</taxon>
        <taxon>Bacillati</taxon>
        <taxon>Bacillota</taxon>
        <taxon>Bacilli</taxon>
        <taxon>Lactobacillales</taxon>
        <taxon>Enterococcaceae</taxon>
        <taxon>Enterococcus</taxon>
    </lineage>
</organism>
<dbReference type="AlphaFoldDB" id="A0A133CLD4"/>
<evidence type="ECO:0000313" key="8">
    <source>
        <dbReference type="Proteomes" id="UP000191171"/>
    </source>
</evidence>
<evidence type="ECO:0000313" key="6">
    <source>
        <dbReference type="EMBL" id="SAM53354.1"/>
    </source>
</evidence>
<dbReference type="Proteomes" id="UP000191171">
    <property type="component" value="Unassembled WGS sequence"/>
</dbReference>
<dbReference type="EMBL" id="JARPTX010000022">
    <property type="protein sequence ID" value="MDT2370069.1"/>
    <property type="molecule type" value="Genomic_DNA"/>
</dbReference>
<dbReference type="PANTHER" id="PTHR43318:SF2">
    <property type="entry name" value="UDP-N-ACETYLGLUCOSAMINE 4,6-DEHYDRATASE (INVERTING)"/>
    <property type="match status" value="1"/>
</dbReference>
<dbReference type="EMBL" id="FKLM01000083">
    <property type="protein sequence ID" value="SAM53354.1"/>
    <property type="molecule type" value="Genomic_DNA"/>
</dbReference>
<evidence type="ECO:0000259" key="2">
    <source>
        <dbReference type="Pfam" id="PF02719"/>
    </source>
</evidence>
<evidence type="ECO:0000313" key="4">
    <source>
        <dbReference type="EMBL" id="MDT2370069.1"/>
    </source>
</evidence>
<name>A0A133CLD4_ENTFC</name>
<reference evidence="4" key="4">
    <citation type="submission" date="2023-03" db="EMBL/GenBank/DDBJ databases">
        <authorList>
            <person name="Shen W."/>
            <person name="Cai J."/>
        </authorList>
    </citation>
    <scope>NUCLEOTIDE SEQUENCE</scope>
    <source>
        <strain evidence="4">B1010-2</strain>
    </source>
</reference>
<dbReference type="InterPro" id="IPR003869">
    <property type="entry name" value="Polysac_CapD-like"/>
</dbReference>
<evidence type="ECO:0000313" key="9">
    <source>
        <dbReference type="Proteomes" id="UP000469871"/>
    </source>
</evidence>
<dbReference type="GO" id="GO:0003978">
    <property type="term" value="F:UDP-glucose 4-epimerase activity"/>
    <property type="evidence" value="ECO:0007669"/>
    <property type="project" value="UniProtKB-EC"/>
</dbReference>
<accession>A0A133CLD4</accession>
<dbReference type="InterPro" id="IPR051203">
    <property type="entry name" value="Polysaccharide_Synthase-Rel"/>
</dbReference>
<dbReference type="Gene3D" id="3.40.50.720">
    <property type="entry name" value="NAD(P)-binding Rossmann-like Domain"/>
    <property type="match status" value="1"/>
</dbReference>
<dbReference type="RefSeq" id="WP_002289359.1">
    <property type="nucleotide sequence ID" value="NZ_AP026655.1"/>
</dbReference>
<evidence type="ECO:0000256" key="1">
    <source>
        <dbReference type="ARBA" id="ARBA00007430"/>
    </source>
</evidence>
<dbReference type="InterPro" id="IPR036291">
    <property type="entry name" value="NAD(P)-bd_dom_sf"/>
</dbReference>
<keyword evidence="6" id="KW-0413">Isomerase</keyword>
<dbReference type="CDD" id="cd05237">
    <property type="entry name" value="UDP_invert_4-6DH_SDR_e"/>
    <property type="match status" value="1"/>
</dbReference>
<protein>
    <submittedName>
        <fullName evidence="3">Polysaccharide biosynthesis protein</fullName>
    </submittedName>
    <submittedName>
        <fullName evidence="5">UDP-N-acetylglucosamine 4,6-dehydratase</fullName>
    </submittedName>
    <submittedName>
        <fullName evidence="6">UDP-glucose 4-epimerase</fullName>
        <ecNumber evidence="6">5.1.3.2</ecNumber>
    </submittedName>
</protein>
<evidence type="ECO:0000313" key="3">
    <source>
        <dbReference type="EMBL" id="KAB7576729.1"/>
    </source>
</evidence>
<reference evidence="3 9" key="3">
    <citation type="submission" date="2019-10" db="EMBL/GenBank/DDBJ databases">
        <title>Evolutionary dynamics of vancomycin-resistant Enterococcus faecium during gastrointestinal tract colonization and bloodstream infection in immunocompromised pediatric patients.</title>
        <authorList>
            <person name="Chilambi G.S."/>
            <person name="Nordstrom H.R."/>
            <person name="Evans D.R."/>
            <person name="Ferrolino J."/>
            <person name="Hayden R.T."/>
            <person name="Maron G.M."/>
            <person name="Vo A.N."/>
            <person name="Gilmore M.S."/>
            <person name="Wolf J."/>
            <person name="Rosch J.W."/>
            <person name="Van Tyne D."/>
        </authorList>
    </citation>
    <scope>NUCLEOTIDE SEQUENCE [LARGE SCALE GENOMIC DNA]</scope>
    <source>
        <strain evidence="3 9">VRECG27</strain>
    </source>
</reference>
<dbReference type="SUPFAM" id="SSF51735">
    <property type="entry name" value="NAD(P)-binding Rossmann-fold domains"/>
    <property type="match status" value="1"/>
</dbReference>
<dbReference type="EMBL" id="WEFP01000001">
    <property type="protein sequence ID" value="KAB7576729.1"/>
    <property type="molecule type" value="Genomic_DNA"/>
</dbReference>
<dbReference type="Proteomes" id="UP001260956">
    <property type="component" value="Unassembled WGS sequence"/>
</dbReference>
<gene>
    <name evidence="5" type="ORF">B1P95_04475</name>
    <name evidence="6" type="ORF">DTPHA_602756</name>
    <name evidence="3" type="ORF">GBM73_05135</name>
    <name evidence="4" type="ORF">P6Z85_07835</name>
</gene>
<dbReference type="Pfam" id="PF02719">
    <property type="entry name" value="Polysacc_synt_2"/>
    <property type="match status" value="1"/>
</dbReference>
<dbReference type="Proteomes" id="UP000469871">
    <property type="component" value="Unassembled WGS sequence"/>
</dbReference>
<evidence type="ECO:0000313" key="5">
    <source>
        <dbReference type="EMBL" id="OOL83331.1"/>
    </source>
</evidence>
<dbReference type="EC" id="5.1.3.2" evidence="6"/>
<comment type="similarity">
    <text evidence="1">Belongs to the polysaccharide synthase family.</text>
</comment>
<proteinExistence type="inferred from homology"/>
<comment type="caution">
    <text evidence="5">The sequence shown here is derived from an EMBL/GenBank/DDBJ whole genome shotgun (WGS) entry which is preliminary data.</text>
</comment>
<dbReference type="OMA" id="HEVMIPK"/>
<evidence type="ECO:0000313" key="7">
    <source>
        <dbReference type="Proteomes" id="UP000183509"/>
    </source>
</evidence>
<feature type="domain" description="Polysaccharide biosynthesis protein CapD-like" evidence="2">
    <location>
        <begin position="7"/>
        <end position="288"/>
    </location>
</feature>
<reference evidence="6 7" key="1">
    <citation type="submission" date="2016-04" db="EMBL/GenBank/DDBJ databases">
        <authorList>
            <person name="Millard A."/>
        </authorList>
    </citation>
    <scope>NUCLEOTIDE SEQUENCE [LARGE SCALE GENOMIC DNA]</scope>
    <source>
        <strain evidence="6">Isolate 22</strain>
    </source>
</reference>
<dbReference type="PANTHER" id="PTHR43318">
    <property type="entry name" value="UDP-N-ACETYLGLUCOSAMINE 4,6-DEHYDRATASE"/>
    <property type="match status" value="1"/>
</dbReference>